<protein>
    <submittedName>
        <fullName evidence="1">Uncharacterized protein</fullName>
    </submittedName>
</protein>
<gene>
    <name evidence="1" type="ORF">XELAEV_18038440mg</name>
</gene>
<accession>A0A974H6Z3</accession>
<dbReference type="Proteomes" id="UP000694892">
    <property type="component" value="Chromosome 8L"/>
</dbReference>
<reference evidence="2" key="1">
    <citation type="journal article" date="2016" name="Nature">
        <title>Genome evolution in the allotetraploid frog Xenopus laevis.</title>
        <authorList>
            <person name="Session A.M."/>
            <person name="Uno Y."/>
            <person name="Kwon T."/>
            <person name="Chapman J.A."/>
            <person name="Toyoda A."/>
            <person name="Takahashi S."/>
            <person name="Fukui A."/>
            <person name="Hikosaka A."/>
            <person name="Suzuki A."/>
            <person name="Kondo M."/>
            <person name="van Heeringen S.J."/>
            <person name="Quigley I."/>
            <person name="Heinz S."/>
            <person name="Ogino H."/>
            <person name="Ochi H."/>
            <person name="Hellsten U."/>
            <person name="Lyons J.B."/>
            <person name="Simakov O."/>
            <person name="Putnam N."/>
            <person name="Stites J."/>
            <person name="Kuroki Y."/>
            <person name="Tanaka T."/>
            <person name="Michiue T."/>
            <person name="Watanabe M."/>
            <person name="Bogdanovic O."/>
            <person name="Lister R."/>
            <person name="Georgiou G."/>
            <person name="Paranjpe S.S."/>
            <person name="van Kruijsbergen I."/>
            <person name="Shu S."/>
            <person name="Carlson J."/>
            <person name="Kinoshita T."/>
            <person name="Ohta Y."/>
            <person name="Mawaribuchi S."/>
            <person name="Jenkins J."/>
            <person name="Grimwood J."/>
            <person name="Schmutz J."/>
            <person name="Mitros T."/>
            <person name="Mozaffari S.V."/>
            <person name="Suzuki Y."/>
            <person name="Haramoto Y."/>
            <person name="Yamamoto T.S."/>
            <person name="Takagi C."/>
            <person name="Heald R."/>
            <person name="Miller K."/>
            <person name="Haudenschild C."/>
            <person name="Kitzman J."/>
            <person name="Nakayama T."/>
            <person name="Izutsu Y."/>
            <person name="Robert J."/>
            <person name="Fortriede J."/>
            <person name="Burns K."/>
            <person name="Lotay V."/>
            <person name="Karimi K."/>
            <person name="Yasuoka Y."/>
            <person name="Dichmann D.S."/>
            <person name="Flajnik M.F."/>
            <person name="Houston D.W."/>
            <person name="Shendure J."/>
            <person name="DuPasquier L."/>
            <person name="Vize P.D."/>
            <person name="Zorn A.M."/>
            <person name="Ito M."/>
            <person name="Marcotte E.M."/>
            <person name="Wallingford J.B."/>
            <person name="Ito Y."/>
            <person name="Asashima M."/>
            <person name="Ueno N."/>
            <person name="Matsuda Y."/>
            <person name="Veenstra G.J."/>
            <person name="Fujiyama A."/>
            <person name="Harland R.M."/>
            <person name="Taira M."/>
            <person name="Rokhsar D.S."/>
        </authorList>
    </citation>
    <scope>NUCLEOTIDE SEQUENCE [LARGE SCALE GENOMIC DNA]</scope>
    <source>
        <strain evidence="2">J</strain>
    </source>
</reference>
<sequence length="68" mass="7536">MVGTICSQMLSIHYPSYIFAPLELSTEFCNSGKQLFIGVKQKVICTIVIASLFGSVYIFDHLQCSISN</sequence>
<evidence type="ECO:0000313" key="2">
    <source>
        <dbReference type="Proteomes" id="UP000694892"/>
    </source>
</evidence>
<dbReference type="EMBL" id="CM004480">
    <property type="protein sequence ID" value="OCT67158.1"/>
    <property type="molecule type" value="Genomic_DNA"/>
</dbReference>
<organism evidence="1 2">
    <name type="scientific">Xenopus laevis</name>
    <name type="common">African clawed frog</name>
    <dbReference type="NCBI Taxonomy" id="8355"/>
    <lineage>
        <taxon>Eukaryota</taxon>
        <taxon>Metazoa</taxon>
        <taxon>Chordata</taxon>
        <taxon>Craniata</taxon>
        <taxon>Vertebrata</taxon>
        <taxon>Euteleostomi</taxon>
        <taxon>Amphibia</taxon>
        <taxon>Batrachia</taxon>
        <taxon>Anura</taxon>
        <taxon>Pipoidea</taxon>
        <taxon>Pipidae</taxon>
        <taxon>Xenopodinae</taxon>
        <taxon>Xenopus</taxon>
        <taxon>Xenopus</taxon>
    </lineage>
</organism>
<name>A0A974H6Z3_XENLA</name>
<dbReference type="AlphaFoldDB" id="A0A974H6Z3"/>
<proteinExistence type="predicted"/>
<evidence type="ECO:0000313" key="1">
    <source>
        <dbReference type="EMBL" id="OCT67158.1"/>
    </source>
</evidence>